<evidence type="ECO:0000313" key="7">
    <source>
        <dbReference type="Proteomes" id="UP001652442"/>
    </source>
</evidence>
<proteinExistence type="inferred from homology"/>
<dbReference type="InterPro" id="IPR052174">
    <property type="entry name" value="Flavoredoxin"/>
</dbReference>
<comment type="similarity">
    <text evidence="3">Belongs to the flavoredoxin family.</text>
</comment>
<evidence type="ECO:0000256" key="3">
    <source>
        <dbReference type="ARBA" id="ARBA00038054"/>
    </source>
</evidence>
<organism evidence="6 7">
    <name type="scientific">Brotonthovivens ammoniilytica</name>
    <dbReference type="NCBI Taxonomy" id="2981725"/>
    <lineage>
        <taxon>Bacteria</taxon>
        <taxon>Bacillati</taxon>
        <taxon>Bacillota</taxon>
        <taxon>Clostridia</taxon>
        <taxon>Lachnospirales</taxon>
        <taxon>Lachnospiraceae</taxon>
        <taxon>Brotonthovivens</taxon>
    </lineage>
</organism>
<accession>A0ABT2TN69</accession>
<evidence type="ECO:0000313" key="6">
    <source>
        <dbReference type="EMBL" id="MCU6763673.1"/>
    </source>
</evidence>
<dbReference type="PROSITE" id="PS51257">
    <property type="entry name" value="PROKAR_LIPOPROTEIN"/>
    <property type="match status" value="1"/>
</dbReference>
<reference evidence="6 7" key="1">
    <citation type="journal article" date="2021" name="ISME Commun">
        <title>Automated analysis of genomic sequences facilitates high-throughput and comprehensive description of bacteria.</title>
        <authorList>
            <person name="Hitch T.C.A."/>
        </authorList>
    </citation>
    <scope>NUCLEOTIDE SEQUENCE [LARGE SCALE GENOMIC DNA]</scope>
    <source>
        <strain evidence="6 7">Sanger_109</strain>
    </source>
</reference>
<evidence type="ECO:0000256" key="2">
    <source>
        <dbReference type="ARBA" id="ARBA00022630"/>
    </source>
</evidence>
<comment type="caution">
    <text evidence="6">The sequence shown here is derived from an EMBL/GenBank/DDBJ whole genome shotgun (WGS) entry which is preliminary data.</text>
</comment>
<dbReference type="InterPro" id="IPR002563">
    <property type="entry name" value="Flavin_Rdtase-like_dom"/>
</dbReference>
<dbReference type="Proteomes" id="UP001652442">
    <property type="component" value="Unassembled WGS sequence"/>
</dbReference>
<dbReference type="Pfam" id="PF01613">
    <property type="entry name" value="Flavin_Reduct"/>
    <property type="match status" value="1"/>
</dbReference>
<keyword evidence="7" id="KW-1185">Reference proteome</keyword>
<dbReference type="SUPFAM" id="SSF50475">
    <property type="entry name" value="FMN-binding split barrel"/>
    <property type="match status" value="1"/>
</dbReference>
<dbReference type="RefSeq" id="WP_158426314.1">
    <property type="nucleotide sequence ID" value="NZ_JAOQJQ010000009.1"/>
</dbReference>
<dbReference type="Gene3D" id="2.30.110.10">
    <property type="entry name" value="Electron Transport, Fmn-binding Protein, Chain A"/>
    <property type="match status" value="1"/>
</dbReference>
<evidence type="ECO:0000256" key="4">
    <source>
        <dbReference type="SAM" id="MobiDB-lite"/>
    </source>
</evidence>
<keyword evidence="2" id="KW-0285">Flavoprotein</keyword>
<protein>
    <submittedName>
        <fullName evidence="6">Flavin reductase family protein</fullName>
    </submittedName>
</protein>
<dbReference type="InterPro" id="IPR012349">
    <property type="entry name" value="Split_barrel_FMN-bd"/>
</dbReference>
<evidence type="ECO:0000259" key="5">
    <source>
        <dbReference type="SMART" id="SM00903"/>
    </source>
</evidence>
<gene>
    <name evidence="6" type="ORF">OCV88_15295</name>
</gene>
<comment type="cofactor">
    <cofactor evidence="1">
        <name>FMN</name>
        <dbReference type="ChEBI" id="CHEBI:58210"/>
    </cofactor>
</comment>
<dbReference type="SMART" id="SM00903">
    <property type="entry name" value="Flavin_Reduct"/>
    <property type="match status" value="1"/>
</dbReference>
<dbReference type="PANTHER" id="PTHR43567">
    <property type="entry name" value="FLAVOREDOXIN-RELATED-RELATED"/>
    <property type="match status" value="1"/>
</dbReference>
<name>A0ABT2TN69_9FIRM</name>
<sequence length="217" mass="24199">MKKQFWKPGNMLYPVPAVMVSCQRPGEKPNIITIAWAGTICSSPAMVSISVRPERYSYEIIRETKEFVINLTTKELIRAADYCGVKSGRDTDKFQDMKLTPSVSEKVAAPGIMESPVNIECRVTEIKKLGSHDMFLAEVVSVGIDESLLDERGKFHLNKSGLAVYSHGSYLELGKSLGTFGFSVRKKKTQKKEQHRNPAKAVKTTENKKKSGKNKTV</sequence>
<evidence type="ECO:0000256" key="1">
    <source>
        <dbReference type="ARBA" id="ARBA00001917"/>
    </source>
</evidence>
<feature type="region of interest" description="Disordered" evidence="4">
    <location>
        <begin position="185"/>
        <end position="217"/>
    </location>
</feature>
<dbReference type="EMBL" id="JAOQJQ010000009">
    <property type="protein sequence ID" value="MCU6763673.1"/>
    <property type="molecule type" value="Genomic_DNA"/>
</dbReference>
<feature type="domain" description="Flavin reductase like" evidence="5">
    <location>
        <begin position="11"/>
        <end position="157"/>
    </location>
</feature>
<dbReference type="PANTHER" id="PTHR43567:SF1">
    <property type="entry name" value="FLAVOREDOXIN"/>
    <property type="match status" value="1"/>
</dbReference>